<reference evidence="2 3" key="1">
    <citation type="submission" date="2023-05" db="EMBL/GenBank/DDBJ databases">
        <title>[ruminococcus] sp. nov., isolated from a pig farm feces dump.</title>
        <authorList>
            <person name="Chang Y.-H."/>
        </authorList>
    </citation>
    <scope>NUCLEOTIDE SEQUENCE [LARGE SCALE GENOMIC DNA]</scope>
    <source>
        <strain evidence="2 3">YH-rum2234</strain>
    </source>
</reference>
<dbReference type="Gene3D" id="3.30.1330.30">
    <property type="match status" value="1"/>
</dbReference>
<evidence type="ECO:0000313" key="3">
    <source>
        <dbReference type="Proteomes" id="UP001300383"/>
    </source>
</evidence>
<sequence length="112" mass="12556">MNDWERSWKPLRADRVLSLLSLAMKAGKLVSGEFLTEKAVKTGKATLVIAAEDASDNTKKMFTNMCTYYEVPLYFWGKKEDLGACIGREYRAAVALTDPGFRDAVVKQIESE</sequence>
<keyword evidence="3" id="KW-1185">Reference proteome</keyword>
<protein>
    <submittedName>
        <fullName evidence="2">Ribosomal L7Ae/L30e/S12e/Gadd45 family protein</fullName>
    </submittedName>
</protein>
<evidence type="ECO:0000313" key="2">
    <source>
        <dbReference type="EMBL" id="MDI9241813.1"/>
    </source>
</evidence>
<organism evidence="2 3">
    <name type="scientific">Fusibacillus kribbianus</name>
    <dbReference type="NCBI Taxonomy" id="3044208"/>
    <lineage>
        <taxon>Bacteria</taxon>
        <taxon>Bacillati</taxon>
        <taxon>Bacillota</taxon>
        <taxon>Clostridia</taxon>
        <taxon>Lachnospirales</taxon>
        <taxon>Lachnospiraceae</taxon>
        <taxon>Fusibacillus</taxon>
    </lineage>
</organism>
<dbReference type="SUPFAM" id="SSF55315">
    <property type="entry name" value="L30e-like"/>
    <property type="match status" value="1"/>
</dbReference>
<dbReference type="InterPro" id="IPR004038">
    <property type="entry name" value="Ribosomal_eL8/eL30/eS12/Gad45"/>
</dbReference>
<name>A0AAP4F0G4_9FIRM</name>
<dbReference type="RefSeq" id="WP_283230320.1">
    <property type="nucleotide sequence ID" value="NZ_JASGBQ010000005.1"/>
</dbReference>
<dbReference type="Proteomes" id="UP001300383">
    <property type="component" value="Unassembled WGS sequence"/>
</dbReference>
<proteinExistence type="predicted"/>
<accession>A0AAP4F0G4</accession>
<gene>
    <name evidence="2" type="ORF">QJ036_04870</name>
</gene>
<feature type="domain" description="Ribosomal protein eL8/eL30/eS12/Gadd45" evidence="1">
    <location>
        <begin position="15"/>
        <end position="101"/>
    </location>
</feature>
<dbReference type="AlphaFoldDB" id="A0AAP4F0G4"/>
<dbReference type="InterPro" id="IPR029064">
    <property type="entry name" value="Ribosomal_eL30-like_sf"/>
</dbReference>
<dbReference type="EMBL" id="JASGBQ010000005">
    <property type="protein sequence ID" value="MDI9241813.1"/>
    <property type="molecule type" value="Genomic_DNA"/>
</dbReference>
<dbReference type="Pfam" id="PF01248">
    <property type="entry name" value="Ribosomal_L7Ae"/>
    <property type="match status" value="1"/>
</dbReference>
<comment type="caution">
    <text evidence="2">The sequence shown here is derived from an EMBL/GenBank/DDBJ whole genome shotgun (WGS) entry which is preliminary data.</text>
</comment>
<evidence type="ECO:0000259" key="1">
    <source>
        <dbReference type="Pfam" id="PF01248"/>
    </source>
</evidence>